<evidence type="ECO:0000256" key="4">
    <source>
        <dbReference type="ARBA" id="ARBA00023015"/>
    </source>
</evidence>
<dbReference type="PROSITE" id="PS50128">
    <property type="entry name" value="SURP"/>
    <property type="match status" value="2"/>
</dbReference>
<accession>A0A9R0IP59</accession>
<dbReference type="InterPro" id="IPR000061">
    <property type="entry name" value="Surp"/>
</dbReference>
<feature type="compositionally biased region" description="Polar residues" evidence="7">
    <location>
        <begin position="635"/>
        <end position="650"/>
    </location>
</feature>
<name>A0A9R0IP59_SPIOL</name>
<protein>
    <submittedName>
        <fullName evidence="10">Uncharacterized protein isoform X1</fullName>
    </submittedName>
</protein>
<reference evidence="10" key="2">
    <citation type="submission" date="2025-08" db="UniProtKB">
        <authorList>
            <consortium name="RefSeq"/>
        </authorList>
    </citation>
    <scope>IDENTIFICATION</scope>
    <source>
        <tissue evidence="10">Leaf</tissue>
    </source>
</reference>
<dbReference type="SMART" id="SM00648">
    <property type="entry name" value="SWAP"/>
    <property type="match status" value="2"/>
</dbReference>
<keyword evidence="2" id="KW-0677">Repeat</keyword>
<dbReference type="PANTHER" id="PTHR13161">
    <property type="entry name" value="SPLICING FACTOR SUPPRESSOR OF WHITE APRICOT"/>
    <property type="match status" value="1"/>
</dbReference>
<evidence type="ECO:0000313" key="9">
    <source>
        <dbReference type="Proteomes" id="UP000813463"/>
    </source>
</evidence>
<evidence type="ECO:0000256" key="7">
    <source>
        <dbReference type="SAM" id="MobiDB-lite"/>
    </source>
</evidence>
<dbReference type="OrthoDB" id="5836667at2759"/>
<dbReference type="Pfam" id="PF01805">
    <property type="entry name" value="Surp"/>
    <property type="match status" value="2"/>
</dbReference>
<feature type="compositionally biased region" description="Basic residues" evidence="7">
    <location>
        <begin position="777"/>
        <end position="786"/>
    </location>
</feature>
<feature type="compositionally biased region" description="Polar residues" evidence="7">
    <location>
        <begin position="510"/>
        <end position="522"/>
    </location>
</feature>
<reference evidence="9" key="1">
    <citation type="journal article" date="2021" name="Nat. Commun.">
        <title>Genomic analyses provide insights into spinach domestication and the genetic basis of agronomic traits.</title>
        <authorList>
            <person name="Cai X."/>
            <person name="Sun X."/>
            <person name="Xu C."/>
            <person name="Sun H."/>
            <person name="Wang X."/>
            <person name="Ge C."/>
            <person name="Zhang Z."/>
            <person name="Wang Q."/>
            <person name="Fei Z."/>
            <person name="Jiao C."/>
            <person name="Wang Q."/>
        </authorList>
    </citation>
    <scope>NUCLEOTIDE SEQUENCE [LARGE SCALE GENOMIC DNA]</scope>
    <source>
        <strain evidence="9">cv. Varoflay</strain>
    </source>
</reference>
<dbReference type="FunFam" id="1.10.10.790:FF:000002">
    <property type="entry name" value="Splicing factor 3A subunit 1"/>
    <property type="match status" value="1"/>
</dbReference>
<dbReference type="SMART" id="SM01141">
    <property type="entry name" value="DRY_EERY"/>
    <property type="match status" value="1"/>
</dbReference>
<dbReference type="Proteomes" id="UP000813463">
    <property type="component" value="Chromosome 4"/>
</dbReference>
<sequence length="875" mass="97490">MEVELEIVGRHAMFFDDDATAAFVNSKDALIEWNSLYIDRFDVRNLLTNPPSSFRKLTSYSGGGGLPPDSHLESELDLERYADLTSSSPEPEIETEDPRTDASGYHFVPFAYGNSADSSGQKTLDVARDISAFHPPFSVPESLLQNLPPADKVHQIIARTALFVGEHGGQSEIVLRVKQGDNPTFGFLMPHHHLHPYFRYLVDHLELLKADHDGKLQKEKSNEDQTGGALTLLGSFYGTGEDEDGAVEQESKQVSSDETPMVAVTSSSHQVKQTTCPGNVSGKDDMVSKDAHPFKVKAPVLSKNLISGIKSVSANTVKKDVDKIASNGPIMDKSKASSLFPVSKVETLLVDPPSEVKRLVDRIVEIILKNGKDFEAVLIEQDKKHGRFSFLLPSNQYHPYYLKLLKKAQESRLSGKSFSTEMDKNTAPRKESDALSLECGDDDLALDCDRKEKFKMVISKSKKDTHDLPSKETQQLSGITVDATAAAAILQAATRGIKKPNLDIFSKTSLSGASRGSSNEGGQVSSFGSLQSSQHQSSSQKQTENGKPSVTIPVAKEIANNAARAAAGEADSSEAGMTKEQKLKAERLRRAKMFAAMIRSGVAPLGAEPSRSGVPGSATNVEINDRIGPSVPAETETSTRIEMSGRNSNSSDDETERNGRKRRHYRSRKHDESEGEEEDDYEGKREKDDPRHSRKKHRPHQSSRHHRDRSKDVDKRRRKSRTKESRHKDKDESFSSPEEEEEEDRHNRYKHDSSSDDEHKRHKRRHKHDSSSEDERKHRKRKHKHYRKEDRHKDRSSKVGRRSQKEEIELEEGEIRTKSSDQSSSAIGDDASTEASLDASKSSYQEKAPSFPPPETTEVPDELRAKIRAMLLATM</sequence>
<feature type="compositionally biased region" description="Polar residues" evidence="7">
    <location>
        <begin position="263"/>
        <end position="278"/>
    </location>
</feature>
<feature type="compositionally biased region" description="Basic and acidic residues" evidence="7">
    <location>
        <begin position="421"/>
        <end position="433"/>
    </location>
</feature>
<feature type="compositionally biased region" description="Basic and acidic residues" evidence="7">
    <location>
        <begin position="744"/>
        <end position="759"/>
    </location>
</feature>
<keyword evidence="9" id="KW-1185">Reference proteome</keyword>
<dbReference type="GO" id="GO:0003723">
    <property type="term" value="F:RNA binding"/>
    <property type="evidence" value="ECO:0007669"/>
    <property type="project" value="UniProtKB-KW"/>
</dbReference>
<feature type="compositionally biased region" description="Basic residues" evidence="7">
    <location>
        <begin position="692"/>
        <end position="708"/>
    </location>
</feature>
<dbReference type="GO" id="GO:0000395">
    <property type="term" value="P:mRNA 5'-splice site recognition"/>
    <property type="evidence" value="ECO:0000318"/>
    <property type="project" value="GO_Central"/>
</dbReference>
<evidence type="ECO:0000259" key="8">
    <source>
        <dbReference type="PROSITE" id="PS50128"/>
    </source>
</evidence>
<dbReference type="Pfam" id="PF09750">
    <property type="entry name" value="DRY_EERY"/>
    <property type="match status" value="1"/>
</dbReference>
<proteinExistence type="predicted"/>
<organism evidence="9 10">
    <name type="scientific">Spinacia oleracea</name>
    <name type="common">Spinach</name>
    <dbReference type="NCBI Taxonomy" id="3562"/>
    <lineage>
        <taxon>Eukaryota</taxon>
        <taxon>Viridiplantae</taxon>
        <taxon>Streptophyta</taxon>
        <taxon>Embryophyta</taxon>
        <taxon>Tracheophyta</taxon>
        <taxon>Spermatophyta</taxon>
        <taxon>Magnoliopsida</taxon>
        <taxon>eudicotyledons</taxon>
        <taxon>Gunneridae</taxon>
        <taxon>Pentapetalae</taxon>
        <taxon>Caryophyllales</taxon>
        <taxon>Chenopodiaceae</taxon>
        <taxon>Chenopodioideae</taxon>
        <taxon>Anserineae</taxon>
        <taxon>Spinacia</taxon>
    </lineage>
</organism>
<evidence type="ECO:0000256" key="5">
    <source>
        <dbReference type="ARBA" id="ARBA00023163"/>
    </source>
</evidence>
<feature type="compositionally biased region" description="Low complexity" evidence="7">
    <location>
        <begin position="523"/>
        <end position="542"/>
    </location>
</feature>
<feature type="region of interest" description="Disordered" evidence="7">
    <location>
        <begin position="604"/>
        <end position="863"/>
    </location>
</feature>
<feature type="compositionally biased region" description="Basic and acidic residues" evidence="7">
    <location>
        <begin position="722"/>
        <end position="733"/>
    </location>
</feature>
<dbReference type="InterPro" id="IPR040397">
    <property type="entry name" value="SWAP"/>
</dbReference>
<evidence type="ECO:0000313" key="10">
    <source>
        <dbReference type="RefSeq" id="XP_021852736.1"/>
    </source>
</evidence>
<dbReference type="GeneID" id="110792228"/>
<dbReference type="InterPro" id="IPR019147">
    <property type="entry name" value="SWAP_N_domain"/>
</dbReference>
<feature type="compositionally biased region" description="Basic residues" evidence="7">
    <location>
        <begin position="659"/>
        <end position="668"/>
    </location>
</feature>
<keyword evidence="5" id="KW-0804">Transcription</keyword>
<dbReference type="RefSeq" id="XP_021852736.1">
    <property type="nucleotide sequence ID" value="XM_021997044.2"/>
</dbReference>
<dbReference type="InterPro" id="IPR035967">
    <property type="entry name" value="SWAP/Surp_sf"/>
</dbReference>
<feature type="compositionally biased region" description="Polar residues" evidence="7">
    <location>
        <begin position="833"/>
        <end position="845"/>
    </location>
</feature>
<evidence type="ECO:0000256" key="6">
    <source>
        <dbReference type="ARBA" id="ARBA00023187"/>
    </source>
</evidence>
<gene>
    <name evidence="10" type="primary">LOC110792228</name>
</gene>
<feature type="compositionally biased region" description="Basic and acidic residues" evidence="7">
    <location>
        <begin position="787"/>
        <end position="819"/>
    </location>
</feature>
<dbReference type="Gene3D" id="1.10.10.790">
    <property type="entry name" value="Surp module"/>
    <property type="match status" value="2"/>
</dbReference>
<dbReference type="SUPFAM" id="SSF109905">
    <property type="entry name" value="Surp module (SWAP domain)"/>
    <property type="match status" value="2"/>
</dbReference>
<feature type="domain" description="SURP motif" evidence="8">
    <location>
        <begin position="359"/>
        <end position="401"/>
    </location>
</feature>
<evidence type="ECO:0000256" key="1">
    <source>
        <dbReference type="ARBA" id="ARBA00022664"/>
    </source>
</evidence>
<dbReference type="AlphaFoldDB" id="A0A9R0IP59"/>
<keyword evidence="6" id="KW-0508">mRNA splicing</keyword>
<dbReference type="KEGG" id="soe:110792228"/>
<feature type="compositionally biased region" description="Basic and acidic residues" evidence="7">
    <location>
        <begin position="682"/>
        <end position="691"/>
    </location>
</feature>
<dbReference type="PANTHER" id="PTHR13161:SF15">
    <property type="entry name" value="SPLICING FACTOR, SUPPRESSOR OF WHITE-APRICOT HOMOLOG"/>
    <property type="match status" value="1"/>
</dbReference>
<keyword evidence="1" id="KW-0507">mRNA processing</keyword>
<feature type="domain" description="SURP motif" evidence="8">
    <location>
        <begin position="156"/>
        <end position="198"/>
    </location>
</feature>
<keyword evidence="4" id="KW-0805">Transcription regulation</keyword>
<evidence type="ECO:0000256" key="2">
    <source>
        <dbReference type="ARBA" id="ARBA00022737"/>
    </source>
</evidence>
<feature type="region of interest" description="Disordered" evidence="7">
    <location>
        <begin position="415"/>
        <end position="434"/>
    </location>
</feature>
<feature type="region of interest" description="Disordered" evidence="7">
    <location>
        <begin position="510"/>
        <end position="549"/>
    </location>
</feature>
<keyword evidence="3" id="KW-0694">RNA-binding</keyword>
<feature type="region of interest" description="Disordered" evidence="7">
    <location>
        <begin position="263"/>
        <end position="282"/>
    </location>
</feature>
<evidence type="ECO:0000256" key="3">
    <source>
        <dbReference type="ARBA" id="ARBA00022884"/>
    </source>
</evidence>